<comment type="caution">
    <text evidence="1">The sequence shown here is derived from an EMBL/GenBank/DDBJ whole genome shotgun (WGS) entry which is preliminary data.</text>
</comment>
<gene>
    <name evidence="1" type="ORF">ACFP1G_07050</name>
</gene>
<dbReference type="EMBL" id="JBHSSK010000021">
    <property type="protein sequence ID" value="MFC6207234.1"/>
    <property type="molecule type" value="Genomic_DNA"/>
</dbReference>
<dbReference type="RefSeq" id="WP_125691696.1">
    <property type="nucleotide sequence ID" value="NZ_JBHSSK010000021.1"/>
</dbReference>
<protein>
    <submittedName>
        <fullName evidence="1">Uncharacterized protein</fullName>
    </submittedName>
</protein>
<evidence type="ECO:0000313" key="2">
    <source>
        <dbReference type="Proteomes" id="UP001596254"/>
    </source>
</evidence>
<proteinExistence type="predicted"/>
<dbReference type="Proteomes" id="UP001596254">
    <property type="component" value="Unassembled WGS sequence"/>
</dbReference>
<name>A0ABW1SRR6_9LACO</name>
<keyword evidence="2" id="KW-1185">Reference proteome</keyword>
<accession>A0ABW1SRR6</accession>
<organism evidence="1 2">
    <name type="scientific">Levilactobacillus tongjiangensis</name>
    <dbReference type="NCBI Taxonomy" id="2486023"/>
    <lineage>
        <taxon>Bacteria</taxon>
        <taxon>Bacillati</taxon>
        <taxon>Bacillota</taxon>
        <taxon>Bacilli</taxon>
        <taxon>Lactobacillales</taxon>
        <taxon>Lactobacillaceae</taxon>
        <taxon>Levilactobacillus</taxon>
    </lineage>
</organism>
<evidence type="ECO:0000313" key="1">
    <source>
        <dbReference type="EMBL" id="MFC6207234.1"/>
    </source>
</evidence>
<reference evidence="2" key="1">
    <citation type="journal article" date="2019" name="Int. J. Syst. Evol. Microbiol.">
        <title>The Global Catalogue of Microorganisms (GCM) 10K type strain sequencing project: providing services to taxonomists for standard genome sequencing and annotation.</title>
        <authorList>
            <consortium name="The Broad Institute Genomics Platform"/>
            <consortium name="The Broad Institute Genome Sequencing Center for Infectious Disease"/>
            <person name="Wu L."/>
            <person name="Ma J."/>
        </authorList>
    </citation>
    <scope>NUCLEOTIDE SEQUENCE [LARGE SCALE GENOMIC DNA]</scope>
    <source>
        <strain evidence="2">CCM 8905</strain>
    </source>
</reference>
<sequence>MKNDRLLFQAGLDDDDGAWLDVTPAADTYADPEAYSAILALVIQTMQEKLHLSRADRAAFLKMTLADVDAHGDEDQGPHLLKPSATVKLMVKNIASDQRNTLVIKLADLREVESVGEVTYLTLVNRNISLVPNDEFKSVKNDVNADSLQEYIDDLELTHILYAYQTNQTALDQIIQYAKSHQIYKTSAFDDLDLDAPDSQEEFDRFMNEVFTEMQQGQRKDNVIPFRPREE</sequence>